<evidence type="ECO:0000313" key="3">
    <source>
        <dbReference type="EMBL" id="PZA14479.1"/>
    </source>
</evidence>
<dbReference type="SUPFAM" id="SSF53448">
    <property type="entry name" value="Nucleotide-diphospho-sugar transferases"/>
    <property type="match status" value="1"/>
</dbReference>
<reference evidence="3 4" key="1">
    <citation type="submission" date="2018-06" db="EMBL/GenBank/DDBJ databases">
        <title>Azoarcus communis strain SWub3 genome.</title>
        <authorList>
            <person name="Zorraquino Salvo V."/>
            <person name="Toubiana D."/>
            <person name="Blumwald E."/>
        </authorList>
    </citation>
    <scope>NUCLEOTIDE SEQUENCE [LARGE SCALE GENOMIC DNA]</scope>
    <source>
        <strain evidence="3 4">SWub3</strain>
    </source>
</reference>
<dbReference type="OrthoDB" id="9781367at2"/>
<evidence type="ECO:0000313" key="4">
    <source>
        <dbReference type="Proteomes" id="UP000248259"/>
    </source>
</evidence>
<dbReference type="EMBL" id="QKOE01000030">
    <property type="protein sequence ID" value="PZA14479.1"/>
    <property type="molecule type" value="Genomic_DNA"/>
</dbReference>
<dbReference type="Gene3D" id="3.90.550.10">
    <property type="entry name" value="Spore Coat Polysaccharide Biosynthesis Protein SpsA, Chain A"/>
    <property type="match status" value="1"/>
</dbReference>
<dbReference type="Proteomes" id="UP000248259">
    <property type="component" value="Unassembled WGS sequence"/>
</dbReference>
<dbReference type="PANTHER" id="PTHR43685">
    <property type="entry name" value="GLYCOSYLTRANSFERASE"/>
    <property type="match status" value="1"/>
</dbReference>
<keyword evidence="1" id="KW-0472">Membrane</keyword>
<keyword evidence="1" id="KW-1133">Transmembrane helix</keyword>
<evidence type="ECO:0000256" key="1">
    <source>
        <dbReference type="SAM" id="Phobius"/>
    </source>
</evidence>
<accession>A0A323UPX6</accession>
<comment type="caution">
    <text evidence="3">The sequence shown here is derived from an EMBL/GenBank/DDBJ whole genome shotgun (WGS) entry which is preliminary data.</text>
</comment>
<dbReference type="InterPro" id="IPR001173">
    <property type="entry name" value="Glyco_trans_2-like"/>
</dbReference>
<feature type="transmembrane region" description="Helical" evidence="1">
    <location>
        <begin position="260"/>
        <end position="279"/>
    </location>
</feature>
<dbReference type="RefSeq" id="WP_110529828.1">
    <property type="nucleotide sequence ID" value="NZ_QKOE01000030.1"/>
</dbReference>
<dbReference type="Pfam" id="PF00535">
    <property type="entry name" value="Glycos_transf_2"/>
    <property type="match status" value="1"/>
</dbReference>
<keyword evidence="4" id="KW-1185">Reference proteome</keyword>
<feature type="domain" description="Glycosyltransferase 2-like" evidence="2">
    <location>
        <begin position="11"/>
        <end position="154"/>
    </location>
</feature>
<evidence type="ECO:0000259" key="2">
    <source>
        <dbReference type="Pfam" id="PF00535"/>
    </source>
</evidence>
<dbReference type="PANTHER" id="PTHR43685:SF2">
    <property type="entry name" value="GLYCOSYLTRANSFERASE 2-LIKE DOMAIN-CONTAINING PROTEIN"/>
    <property type="match status" value="1"/>
</dbReference>
<dbReference type="InterPro" id="IPR050834">
    <property type="entry name" value="Glycosyltransf_2"/>
</dbReference>
<organism evidence="3 4">
    <name type="scientific">Parazoarcus communis SWub3 = DSM 12120</name>
    <dbReference type="NCBI Taxonomy" id="1121029"/>
    <lineage>
        <taxon>Bacteria</taxon>
        <taxon>Pseudomonadati</taxon>
        <taxon>Pseudomonadota</taxon>
        <taxon>Betaproteobacteria</taxon>
        <taxon>Rhodocyclales</taxon>
        <taxon>Zoogloeaceae</taxon>
        <taxon>Parazoarcus</taxon>
    </lineage>
</organism>
<dbReference type="AlphaFoldDB" id="A0A323UPX6"/>
<gene>
    <name evidence="3" type="ORF">DNK49_21610</name>
</gene>
<keyword evidence="1" id="KW-0812">Transmembrane</keyword>
<sequence length="307" mass="34545">MTMNTSVPVVTVCVCTYKRPALLEALLKSLVAQTVPLSTFEVVVVDNDSQESARHIAERFALGVPQLRLRYFTEKKPGISFARNSTVHHATGEFLAFIDDDETASDVWLENLTRTIRDHSFDAVMGPVFPIFPDGSPQWTRKSGFFERRRYPDGSQVSSDDGRTSNAMVRADVIKSRVPLPFDPRFAKSGGEDHDFFQWMESQGYKLGWADFAVVSEIVPKERQALSFMLERSFRQSTVYWRGKYRAFSFTRKCIEVAKGILGSIVYAIAGGLGLLTGLDRAVRYWVKSAKGLGRLFALTQVNLEGY</sequence>
<proteinExistence type="predicted"/>
<name>A0A323UPX6_9RHOO</name>
<dbReference type="CDD" id="cd00761">
    <property type="entry name" value="Glyco_tranf_GTA_type"/>
    <property type="match status" value="1"/>
</dbReference>
<dbReference type="InterPro" id="IPR029044">
    <property type="entry name" value="Nucleotide-diphossugar_trans"/>
</dbReference>
<protein>
    <recommendedName>
        <fullName evidence="2">Glycosyltransferase 2-like domain-containing protein</fullName>
    </recommendedName>
</protein>